<evidence type="ECO:0000256" key="1">
    <source>
        <dbReference type="ARBA" id="ARBA00004202"/>
    </source>
</evidence>
<dbReference type="SUPFAM" id="SSF52540">
    <property type="entry name" value="P-loop containing nucleoside triphosphate hydrolases"/>
    <property type="match status" value="1"/>
</dbReference>
<sequence>DELEEKAAKVIGKEDAQEKALKALDRVKLVEWADHYPAQLSGGQQQRVGIARALAMDPDVILFDEPTSALDPELIGEVLQVMLDLAKTGTTMVVVTHELGFAKAVASEMIFLDEGMVLELGTPEHFFTSPKSERVKRFLKQLNILYGTHEKLLELQNEEEIK</sequence>
<dbReference type="PROSITE" id="PS00211">
    <property type="entry name" value="ABC_TRANSPORTER_1"/>
    <property type="match status" value="1"/>
</dbReference>
<dbReference type="Pfam" id="PF00005">
    <property type="entry name" value="ABC_tran"/>
    <property type="match status" value="1"/>
</dbReference>
<dbReference type="InterPro" id="IPR050086">
    <property type="entry name" value="MetN_ABC_transporter-like"/>
</dbReference>
<dbReference type="GO" id="GO:0005524">
    <property type="term" value="F:ATP binding"/>
    <property type="evidence" value="ECO:0007669"/>
    <property type="project" value="InterPro"/>
</dbReference>
<dbReference type="InterPro" id="IPR017871">
    <property type="entry name" value="ABC_transporter-like_CS"/>
</dbReference>
<comment type="caution">
    <text evidence="4">The sequence shown here is derived from an EMBL/GenBank/DDBJ whole genome shotgun (WGS) entry which is preliminary data.</text>
</comment>
<dbReference type="InterPro" id="IPR003439">
    <property type="entry name" value="ABC_transporter-like_ATP-bd"/>
</dbReference>
<evidence type="ECO:0000313" key="4">
    <source>
        <dbReference type="EMBL" id="GAI59551.1"/>
    </source>
</evidence>
<protein>
    <recommendedName>
        <fullName evidence="3">ABC transporter domain-containing protein</fullName>
    </recommendedName>
</protein>
<comment type="subcellular location">
    <subcellularLocation>
        <location evidence="1">Cell membrane</location>
        <topology evidence="1">Peripheral membrane protein</topology>
    </subcellularLocation>
</comment>
<feature type="non-terminal residue" evidence="4">
    <location>
        <position position="1"/>
    </location>
</feature>
<dbReference type="PANTHER" id="PTHR43166:SF35">
    <property type="entry name" value="L-CYSTINE IMPORT ATP-BINDING PROTEIN TCYN"/>
    <property type="match status" value="1"/>
</dbReference>
<dbReference type="PROSITE" id="PS50893">
    <property type="entry name" value="ABC_TRANSPORTER_2"/>
    <property type="match status" value="1"/>
</dbReference>
<dbReference type="InterPro" id="IPR027417">
    <property type="entry name" value="P-loop_NTPase"/>
</dbReference>
<evidence type="ECO:0000256" key="2">
    <source>
        <dbReference type="ARBA" id="ARBA00022448"/>
    </source>
</evidence>
<name>X1QXM7_9ZZZZ</name>
<dbReference type="GO" id="GO:0016887">
    <property type="term" value="F:ATP hydrolysis activity"/>
    <property type="evidence" value="ECO:0007669"/>
    <property type="project" value="InterPro"/>
</dbReference>
<gene>
    <name evidence="4" type="ORF">S12H4_04497</name>
</gene>
<reference evidence="4" key="1">
    <citation type="journal article" date="2014" name="Front. Microbiol.">
        <title>High frequency of phylogenetically diverse reductive dehalogenase-homologous genes in deep subseafloor sedimentary metagenomes.</title>
        <authorList>
            <person name="Kawai M."/>
            <person name="Futagami T."/>
            <person name="Toyoda A."/>
            <person name="Takaki Y."/>
            <person name="Nishi S."/>
            <person name="Hori S."/>
            <person name="Arai W."/>
            <person name="Tsubouchi T."/>
            <person name="Morono Y."/>
            <person name="Uchiyama I."/>
            <person name="Ito T."/>
            <person name="Fujiyama A."/>
            <person name="Inagaki F."/>
            <person name="Takami H."/>
        </authorList>
    </citation>
    <scope>NUCLEOTIDE SEQUENCE</scope>
    <source>
        <strain evidence="4">Expedition CK06-06</strain>
    </source>
</reference>
<accession>X1QXM7</accession>
<dbReference type="GO" id="GO:0005886">
    <property type="term" value="C:plasma membrane"/>
    <property type="evidence" value="ECO:0007669"/>
    <property type="project" value="UniProtKB-SubCell"/>
</dbReference>
<dbReference type="PANTHER" id="PTHR43166">
    <property type="entry name" value="AMINO ACID IMPORT ATP-BINDING PROTEIN"/>
    <property type="match status" value="1"/>
</dbReference>
<proteinExistence type="predicted"/>
<dbReference type="EMBL" id="BARW01001393">
    <property type="protein sequence ID" value="GAI59551.1"/>
    <property type="molecule type" value="Genomic_DNA"/>
</dbReference>
<keyword evidence="2" id="KW-0813">Transport</keyword>
<dbReference type="AlphaFoldDB" id="X1QXM7"/>
<dbReference type="Gene3D" id="3.40.50.300">
    <property type="entry name" value="P-loop containing nucleotide triphosphate hydrolases"/>
    <property type="match status" value="1"/>
</dbReference>
<evidence type="ECO:0000259" key="3">
    <source>
        <dbReference type="PROSITE" id="PS50893"/>
    </source>
</evidence>
<feature type="domain" description="ABC transporter" evidence="3">
    <location>
        <begin position="3"/>
        <end position="139"/>
    </location>
</feature>
<organism evidence="4">
    <name type="scientific">marine sediment metagenome</name>
    <dbReference type="NCBI Taxonomy" id="412755"/>
    <lineage>
        <taxon>unclassified sequences</taxon>
        <taxon>metagenomes</taxon>
        <taxon>ecological metagenomes</taxon>
    </lineage>
</organism>